<dbReference type="PANTHER" id="PTHR30404:SF0">
    <property type="entry name" value="N-ACETYLMURAMOYL-L-ALANINE AMIDASE AMIC"/>
    <property type="match status" value="1"/>
</dbReference>
<reference evidence="4" key="1">
    <citation type="submission" date="2022-06" db="EMBL/GenBank/DDBJ databases">
        <title>Vallitalea longa sp. nov., an anaerobic bacterium isolated from marine sediment.</title>
        <authorList>
            <person name="Hirano S."/>
            <person name="Terahara T."/>
            <person name="Mori K."/>
            <person name="Hamada M."/>
            <person name="Matsumoto R."/>
            <person name="Kobayashi T."/>
        </authorList>
    </citation>
    <scope>NUCLEOTIDE SEQUENCE</scope>
    <source>
        <strain evidence="4">SH18-1</strain>
    </source>
</reference>
<dbReference type="InterPro" id="IPR050695">
    <property type="entry name" value="N-acetylmuramoyl_amidase_3"/>
</dbReference>
<sequence length="240" mass="26964">MYSKAMAHHDDKDNNDSIVNKIDSENSNSEKNDIASRDKSKSVDKNNQPVLHDGPLKEFTIVVDPGHGGSDPGTGGAITGVKEKDLNMRISNKLKTKLENLGADIKMTRDDSTNLGENEKLSLDDRITFINNQNPDLLISMHHNFSEQSDEVKGTQILCANKNSIEFANKLQEAFNNEFDNKLYYLMSGYTLLKDMEQPSVIVECGFLSNEEDEARLQTDEYQDQIVSVIVDTVEKFLKD</sequence>
<feature type="region of interest" description="Disordered" evidence="2">
    <location>
        <begin position="1"/>
        <end position="81"/>
    </location>
</feature>
<protein>
    <recommendedName>
        <fullName evidence="3">MurNAc-LAA domain-containing protein</fullName>
    </recommendedName>
</protein>
<dbReference type="CDD" id="cd02696">
    <property type="entry name" value="MurNAc-LAA"/>
    <property type="match status" value="1"/>
</dbReference>
<feature type="domain" description="MurNAc-LAA" evidence="3">
    <location>
        <begin position="127"/>
        <end position="235"/>
    </location>
</feature>
<comment type="caution">
    <text evidence="4">The sequence shown here is derived from an EMBL/GenBank/DDBJ whole genome shotgun (WGS) entry which is preliminary data.</text>
</comment>
<dbReference type="RefSeq" id="WP_281815249.1">
    <property type="nucleotide sequence ID" value="NZ_BRLB01000005.1"/>
</dbReference>
<name>A0A9W5YBK8_9FIRM</name>
<evidence type="ECO:0000313" key="5">
    <source>
        <dbReference type="Proteomes" id="UP001144256"/>
    </source>
</evidence>
<dbReference type="InterPro" id="IPR002508">
    <property type="entry name" value="MurNAc-LAA_cat"/>
</dbReference>
<gene>
    <name evidence="4" type="ORF">SH1V18_21410</name>
</gene>
<dbReference type="Proteomes" id="UP001144256">
    <property type="component" value="Unassembled WGS sequence"/>
</dbReference>
<keyword evidence="5" id="KW-1185">Reference proteome</keyword>
<accession>A0A9W5YBK8</accession>
<organism evidence="4 5">
    <name type="scientific">Vallitalea longa</name>
    <dbReference type="NCBI Taxonomy" id="2936439"/>
    <lineage>
        <taxon>Bacteria</taxon>
        <taxon>Bacillati</taxon>
        <taxon>Bacillota</taxon>
        <taxon>Clostridia</taxon>
        <taxon>Lachnospirales</taxon>
        <taxon>Vallitaleaceae</taxon>
        <taxon>Vallitalea</taxon>
    </lineage>
</organism>
<dbReference type="SUPFAM" id="SSF53187">
    <property type="entry name" value="Zn-dependent exopeptidases"/>
    <property type="match status" value="1"/>
</dbReference>
<evidence type="ECO:0000259" key="3">
    <source>
        <dbReference type="SMART" id="SM00646"/>
    </source>
</evidence>
<evidence type="ECO:0000256" key="2">
    <source>
        <dbReference type="SAM" id="MobiDB-lite"/>
    </source>
</evidence>
<dbReference type="AlphaFoldDB" id="A0A9W5YBK8"/>
<dbReference type="GO" id="GO:0008745">
    <property type="term" value="F:N-acetylmuramoyl-L-alanine amidase activity"/>
    <property type="evidence" value="ECO:0007669"/>
    <property type="project" value="InterPro"/>
</dbReference>
<dbReference type="GO" id="GO:0009253">
    <property type="term" value="P:peptidoglycan catabolic process"/>
    <property type="evidence" value="ECO:0007669"/>
    <property type="project" value="InterPro"/>
</dbReference>
<dbReference type="Pfam" id="PF01520">
    <property type="entry name" value="Amidase_3"/>
    <property type="match status" value="1"/>
</dbReference>
<feature type="compositionally biased region" description="Basic and acidic residues" evidence="2">
    <location>
        <begin position="22"/>
        <end position="44"/>
    </location>
</feature>
<evidence type="ECO:0000313" key="4">
    <source>
        <dbReference type="EMBL" id="GKX29661.1"/>
    </source>
</evidence>
<dbReference type="SMART" id="SM00646">
    <property type="entry name" value="Ami_3"/>
    <property type="match status" value="1"/>
</dbReference>
<dbReference type="PANTHER" id="PTHR30404">
    <property type="entry name" value="N-ACETYLMURAMOYL-L-ALANINE AMIDASE"/>
    <property type="match status" value="1"/>
</dbReference>
<dbReference type="GO" id="GO:0030288">
    <property type="term" value="C:outer membrane-bounded periplasmic space"/>
    <property type="evidence" value="ECO:0007669"/>
    <property type="project" value="TreeGrafter"/>
</dbReference>
<evidence type="ECO:0000256" key="1">
    <source>
        <dbReference type="ARBA" id="ARBA00022801"/>
    </source>
</evidence>
<dbReference type="EMBL" id="BRLB01000005">
    <property type="protein sequence ID" value="GKX29661.1"/>
    <property type="molecule type" value="Genomic_DNA"/>
</dbReference>
<keyword evidence="1" id="KW-0378">Hydrolase</keyword>
<feature type="compositionally biased region" description="Gly residues" evidence="2">
    <location>
        <begin position="66"/>
        <end position="78"/>
    </location>
</feature>
<dbReference type="Gene3D" id="3.40.630.40">
    <property type="entry name" value="Zn-dependent exopeptidases"/>
    <property type="match status" value="1"/>
</dbReference>
<proteinExistence type="predicted"/>